<dbReference type="GO" id="GO:0042777">
    <property type="term" value="P:proton motive force-driven plasma membrane ATP synthesis"/>
    <property type="evidence" value="ECO:0007669"/>
    <property type="project" value="UniProtKB-UniRule"/>
</dbReference>
<evidence type="ECO:0000256" key="5">
    <source>
        <dbReference type="SAM" id="Coils"/>
    </source>
</evidence>
<evidence type="ECO:0000313" key="6">
    <source>
        <dbReference type="EMBL" id="WCG21965.1"/>
    </source>
</evidence>
<name>A0AAF0BH26_9ENTE</name>
<keyword evidence="3 4" id="KW-0406">Ion transport</keyword>
<dbReference type="Proteomes" id="UP001179600">
    <property type="component" value="Chromosome"/>
</dbReference>
<feature type="coiled-coil region" evidence="5">
    <location>
        <begin position="13"/>
        <end position="65"/>
    </location>
</feature>
<dbReference type="PANTHER" id="PTHR11671">
    <property type="entry name" value="V-TYPE ATP SYNTHASE SUBUNIT D"/>
    <property type="match status" value="1"/>
</dbReference>
<reference evidence="6" key="1">
    <citation type="submission" date="2023-01" db="EMBL/GenBank/DDBJ databases">
        <title>Oxazolidinone resistance genes in florfenicol resistant enterococci from beef cattle and veal calves at slaughter.</title>
        <authorList>
            <person name="Biggel M."/>
        </authorList>
    </citation>
    <scope>NUCLEOTIDE SEQUENCE</scope>
    <source>
        <strain evidence="6">K204-1</strain>
    </source>
</reference>
<keyword evidence="5" id="KW-0175">Coiled coil</keyword>
<keyword evidence="4" id="KW-0066">ATP synthesis</keyword>
<accession>A0AAF0BH26</accession>
<dbReference type="GO" id="GO:0005524">
    <property type="term" value="F:ATP binding"/>
    <property type="evidence" value="ECO:0007669"/>
    <property type="project" value="UniProtKB-UniRule"/>
</dbReference>
<dbReference type="RefSeq" id="WP_023605386.1">
    <property type="nucleotide sequence ID" value="NZ_BKBT01000002.1"/>
</dbReference>
<dbReference type="Pfam" id="PF01813">
    <property type="entry name" value="ATP-synt_D"/>
    <property type="match status" value="1"/>
</dbReference>
<comment type="function">
    <text evidence="4">Produces ATP from ADP in the presence of a proton gradient across the membrane.</text>
</comment>
<comment type="similarity">
    <text evidence="1 4">Belongs to the V-ATPase D subunit family.</text>
</comment>
<keyword evidence="4" id="KW-0375">Hydrogen ion transport</keyword>
<proteinExistence type="inferred from homology"/>
<dbReference type="GO" id="GO:0046933">
    <property type="term" value="F:proton-transporting ATP synthase activity, rotational mechanism"/>
    <property type="evidence" value="ECO:0007669"/>
    <property type="project" value="UniProtKB-UniRule"/>
</dbReference>
<dbReference type="NCBIfam" id="TIGR00309">
    <property type="entry name" value="V_ATPase_subD"/>
    <property type="match status" value="1"/>
</dbReference>
<organism evidence="6 7">
    <name type="scientific">Vagococcus lutrae</name>
    <dbReference type="NCBI Taxonomy" id="81947"/>
    <lineage>
        <taxon>Bacteria</taxon>
        <taxon>Bacillati</taxon>
        <taxon>Bacillota</taxon>
        <taxon>Bacilli</taxon>
        <taxon>Lactobacillales</taxon>
        <taxon>Enterococcaceae</taxon>
        <taxon>Vagococcus</taxon>
    </lineage>
</organism>
<sequence>MKRLNVQPTRMALTKLKERLKASQRGHKLLKDKQDELMRRFISMVREANELRDDVEKRLRSVYDNTTFAKSVFPEEMMRNTFFLEKPLASVDIEEQNLMGLSVPNMTFKKEEAEGTAFLVNNLALKQASEEMADLLPDLLRLTELEQRCVLLADEIQKVRRRVNALEHLTIPRLQVTIRYIQMKLEEGERDNVTRLIKIKELEGQKIAPIKK</sequence>
<dbReference type="AlphaFoldDB" id="A0AAF0BH26"/>
<evidence type="ECO:0000313" key="7">
    <source>
        <dbReference type="Proteomes" id="UP001179600"/>
    </source>
</evidence>
<dbReference type="InterPro" id="IPR002699">
    <property type="entry name" value="V_ATPase_D"/>
</dbReference>
<evidence type="ECO:0000256" key="2">
    <source>
        <dbReference type="ARBA" id="ARBA00022448"/>
    </source>
</evidence>
<evidence type="ECO:0000256" key="3">
    <source>
        <dbReference type="ARBA" id="ARBA00023065"/>
    </source>
</evidence>
<dbReference type="GO" id="GO:0046961">
    <property type="term" value="F:proton-transporting ATPase activity, rotational mechanism"/>
    <property type="evidence" value="ECO:0007669"/>
    <property type="project" value="InterPro"/>
</dbReference>
<keyword evidence="2 4" id="KW-0813">Transport</keyword>
<evidence type="ECO:0000256" key="4">
    <source>
        <dbReference type="HAMAP-Rule" id="MF_00271"/>
    </source>
</evidence>
<dbReference type="GeneID" id="72384658"/>
<dbReference type="HAMAP" id="MF_00271">
    <property type="entry name" value="ATP_synth_D_arch"/>
    <property type="match status" value="1"/>
</dbReference>
<protein>
    <recommendedName>
        <fullName evidence="4">V-type ATP synthase subunit D</fullName>
    </recommendedName>
    <alternativeName>
        <fullName evidence="4">V-ATPase subunit D</fullName>
    </alternativeName>
</protein>
<dbReference type="EMBL" id="CP116507">
    <property type="protein sequence ID" value="WCG21965.1"/>
    <property type="molecule type" value="Genomic_DNA"/>
</dbReference>
<dbReference type="Gene3D" id="1.10.287.3240">
    <property type="match status" value="1"/>
</dbReference>
<evidence type="ECO:0000256" key="1">
    <source>
        <dbReference type="ARBA" id="ARBA00005850"/>
    </source>
</evidence>
<gene>
    <name evidence="4" type="primary">atpD</name>
    <name evidence="6" type="ORF">PML95_06055</name>
</gene>